<feature type="region of interest" description="Disordered" evidence="1">
    <location>
        <begin position="96"/>
        <end position="123"/>
    </location>
</feature>
<evidence type="ECO:0000259" key="2">
    <source>
        <dbReference type="Pfam" id="PF13966"/>
    </source>
</evidence>
<name>A0ABQ4Y5N1_9ASTR</name>
<organism evidence="3 4">
    <name type="scientific">Tanacetum coccineum</name>
    <dbReference type="NCBI Taxonomy" id="301880"/>
    <lineage>
        <taxon>Eukaryota</taxon>
        <taxon>Viridiplantae</taxon>
        <taxon>Streptophyta</taxon>
        <taxon>Embryophyta</taxon>
        <taxon>Tracheophyta</taxon>
        <taxon>Spermatophyta</taxon>
        <taxon>Magnoliopsida</taxon>
        <taxon>eudicotyledons</taxon>
        <taxon>Gunneridae</taxon>
        <taxon>Pentapetalae</taxon>
        <taxon>asterids</taxon>
        <taxon>campanulids</taxon>
        <taxon>Asterales</taxon>
        <taxon>Asteraceae</taxon>
        <taxon>Asteroideae</taxon>
        <taxon>Anthemideae</taxon>
        <taxon>Anthemidinae</taxon>
        <taxon>Tanacetum</taxon>
    </lineage>
</organism>
<feature type="compositionally biased region" description="Acidic residues" evidence="1">
    <location>
        <begin position="42"/>
        <end position="53"/>
    </location>
</feature>
<accession>A0ABQ4Y5N1</accession>
<dbReference type="Pfam" id="PF13966">
    <property type="entry name" value="zf-RVT"/>
    <property type="match status" value="1"/>
</dbReference>
<keyword evidence="4" id="KW-1185">Reference proteome</keyword>
<gene>
    <name evidence="3" type="ORF">Tco_0705298</name>
</gene>
<comment type="caution">
    <text evidence="3">The sequence shown here is derived from an EMBL/GenBank/DDBJ whole genome shotgun (WGS) entry which is preliminary data.</text>
</comment>
<evidence type="ECO:0000313" key="4">
    <source>
        <dbReference type="Proteomes" id="UP001151760"/>
    </source>
</evidence>
<evidence type="ECO:0000256" key="1">
    <source>
        <dbReference type="SAM" id="MobiDB-lite"/>
    </source>
</evidence>
<dbReference type="EMBL" id="BQNB010010081">
    <property type="protein sequence ID" value="GJS72457.1"/>
    <property type="molecule type" value="Genomic_DNA"/>
</dbReference>
<keyword evidence="3" id="KW-0548">Nucleotidyltransferase</keyword>
<keyword evidence="3" id="KW-0808">Transferase</keyword>
<dbReference type="Proteomes" id="UP001151760">
    <property type="component" value="Unassembled WGS sequence"/>
</dbReference>
<reference evidence="3" key="1">
    <citation type="journal article" date="2022" name="Int. J. Mol. Sci.">
        <title>Draft Genome of Tanacetum Coccineum: Genomic Comparison of Closely Related Tanacetum-Family Plants.</title>
        <authorList>
            <person name="Yamashiro T."/>
            <person name="Shiraishi A."/>
            <person name="Nakayama K."/>
            <person name="Satake H."/>
        </authorList>
    </citation>
    <scope>NUCLEOTIDE SEQUENCE</scope>
</reference>
<proteinExistence type="predicted"/>
<feature type="compositionally biased region" description="Basic and acidic residues" evidence="1">
    <location>
        <begin position="32"/>
        <end position="41"/>
    </location>
</feature>
<evidence type="ECO:0000313" key="3">
    <source>
        <dbReference type="EMBL" id="GJS72457.1"/>
    </source>
</evidence>
<reference evidence="3" key="2">
    <citation type="submission" date="2022-01" db="EMBL/GenBank/DDBJ databases">
        <authorList>
            <person name="Yamashiro T."/>
            <person name="Shiraishi A."/>
            <person name="Satake H."/>
            <person name="Nakayama K."/>
        </authorList>
    </citation>
    <scope>NUCLEOTIDE SEQUENCE</scope>
</reference>
<feature type="domain" description="Reverse transcriptase zinc-binding" evidence="2">
    <location>
        <begin position="367"/>
        <end position="428"/>
    </location>
</feature>
<sequence>MILEVIRTFVSDERGEWLDMRENESVQGVGSKENKYNTYEKEEGEFNNSEDEEVAETDFMEKSSQSMEHSVHVDKEISADPFGLNDLLGLKKPVEENLEPSPSLSHPPGFSPVGSLNSSDKELNKEFSPTISAKGDCFGSADEMIVSGRAMGYSMEGRQDLMCTLNDLKEMEDIDFRPESKSQMARVRGREPKSGYRLRASCVYDEVRLAVWDCESIVNGPEGSLLNSFGKFLGRVYNWFRISVEAVESFPLNWARSLKGYKSWMVLSFCNDVLDCVKERKKKALVFNVDFAEAYDSVSIWTFDFEGQFKCLVIGFDSCRIALNVSGHGQSTRFLEERDLDGGYFPCCEDTRLAIDDLVLPSHSEPTRWVKLIPIKINVFMWRARRGCLPTRYNLVQKGVILESTSCPVCFSDEEDVHHLLFRCSLSKGGFASVFAVGGMRYDFQPLAVYKWLEENIESVIGINKDDIDEEDDESSTMEPPSRNEAIKDAQSTLNTFLVELGAMRKQHQEVLTMLKKIRDEIQGEEIDFQTKKQKTIESFFKKTS</sequence>
<protein>
    <submittedName>
        <fullName evidence="3">RNA-directed DNA polymerase, eukaryota</fullName>
    </submittedName>
</protein>
<keyword evidence="3" id="KW-0695">RNA-directed DNA polymerase</keyword>
<dbReference type="GO" id="GO:0003964">
    <property type="term" value="F:RNA-directed DNA polymerase activity"/>
    <property type="evidence" value="ECO:0007669"/>
    <property type="project" value="UniProtKB-KW"/>
</dbReference>
<feature type="region of interest" description="Disordered" evidence="1">
    <location>
        <begin position="24"/>
        <end position="53"/>
    </location>
</feature>
<dbReference type="InterPro" id="IPR026960">
    <property type="entry name" value="RVT-Znf"/>
</dbReference>